<proteinExistence type="predicted"/>
<sequence length="166" mass="18163">MTQPPVIPNKILQLNYPQHVAEYPTYEEAQAAVDYLADEKFAVENILIVGTNLRLLERVTGRRTWGSVLGEGAVSGISTGLLVGLMLVLFVGNGNWAMLWVGLAMGIVFGVLFRALAYSLSGGKRDFNSARQTVATSYEILAEHRVAQEARDLLARRPGARAAQFE</sequence>
<dbReference type="AlphaFoldDB" id="A0A1Q2CGB2"/>
<reference evidence="2 3" key="1">
    <citation type="journal article" date="2016" name="Int. J. Syst. Evol. Microbiol.">
        <title>Tessaracoccus flavus sp. nov., isolated from the drainage system of a lindane-producing factory.</title>
        <authorList>
            <person name="Kumari R."/>
            <person name="Singh P."/>
            <person name="Schumann P."/>
            <person name="Lal R."/>
        </authorList>
    </citation>
    <scope>NUCLEOTIDE SEQUENCE [LARGE SCALE GENOMIC DNA]</scope>
    <source>
        <strain evidence="2 3">RP1T</strain>
    </source>
</reference>
<dbReference type="RefSeq" id="WP_077342833.1">
    <property type="nucleotide sequence ID" value="NZ_CP019605.1"/>
</dbReference>
<accession>A0A1Q2CGB2</accession>
<dbReference type="EMBL" id="CP019605">
    <property type="protein sequence ID" value="AQP45100.1"/>
    <property type="molecule type" value="Genomic_DNA"/>
</dbReference>
<organism evidence="2 3">
    <name type="scientific">Tessaracoccus flavus</name>
    <dbReference type="NCBI Taxonomy" id="1610493"/>
    <lineage>
        <taxon>Bacteria</taxon>
        <taxon>Bacillati</taxon>
        <taxon>Actinomycetota</taxon>
        <taxon>Actinomycetes</taxon>
        <taxon>Propionibacteriales</taxon>
        <taxon>Propionibacteriaceae</taxon>
        <taxon>Tessaracoccus</taxon>
    </lineage>
</organism>
<dbReference type="KEGG" id="tfl:RPIT_10115"/>
<evidence type="ECO:0000259" key="1">
    <source>
        <dbReference type="Pfam" id="PF11181"/>
    </source>
</evidence>
<dbReference type="Pfam" id="PF11181">
    <property type="entry name" value="YflT"/>
    <property type="match status" value="1"/>
</dbReference>
<gene>
    <name evidence="2" type="ORF">RPIT_10115</name>
</gene>
<keyword evidence="3" id="KW-1185">Reference proteome</keyword>
<dbReference type="Proteomes" id="UP000188324">
    <property type="component" value="Chromosome"/>
</dbReference>
<evidence type="ECO:0000313" key="2">
    <source>
        <dbReference type="EMBL" id="AQP45100.1"/>
    </source>
</evidence>
<name>A0A1Q2CGB2_9ACTN</name>
<dbReference type="STRING" id="1610493.RPIT_10115"/>
<evidence type="ECO:0000313" key="3">
    <source>
        <dbReference type="Proteomes" id="UP000188324"/>
    </source>
</evidence>
<protein>
    <recommendedName>
        <fullName evidence="1">General stress protein 17M-like domain-containing protein</fullName>
    </recommendedName>
</protein>
<dbReference type="InterPro" id="IPR025889">
    <property type="entry name" value="GSP17M-like_dom"/>
</dbReference>
<feature type="domain" description="General stress protein 17M-like" evidence="1">
    <location>
        <begin position="19"/>
        <end position="95"/>
    </location>
</feature>